<reference evidence="1" key="2">
    <citation type="submission" date="2023-01" db="EMBL/GenBank/DDBJ databases">
        <authorList>
            <person name="Petersen C."/>
        </authorList>
    </citation>
    <scope>NUCLEOTIDE SEQUENCE</scope>
    <source>
        <strain evidence="1">IBT 15450</strain>
    </source>
</reference>
<gene>
    <name evidence="1" type="ORF">N7460_001289</name>
</gene>
<sequence length="315" mass="35194">MTLGPHVEKLLQWIDKATAHGIIPQFQGHQSNLRPDILLPVTDHEIPEFRVCEINDRLPISFLHYVATAYEALSGSTWNTPLIEPATKYNVLLESLFDLFDPDGPVHFAKGFPSNNPLFGFIEERTGRRPRTVRLGDLRIVHSPTIKTPPGSNLEVDGEMLEPVHQVGLQLYDFELFSLSREMCDTLPRAAGITPGIKDQYILKPTGDARGAGILLGRNISIEQWQSTLTSLDSQDIYSAATQYMLQPLLDLRSFEWFWDEERQVRKSCSVGTYYSVKGRFVGLGMWRTGAVSEDVISASTKDATSALAMVALTS</sequence>
<protein>
    <submittedName>
        <fullName evidence="1">Uncharacterized protein</fullName>
    </submittedName>
</protein>
<organism evidence="1 2">
    <name type="scientific">Penicillium canescens</name>
    <dbReference type="NCBI Taxonomy" id="5083"/>
    <lineage>
        <taxon>Eukaryota</taxon>
        <taxon>Fungi</taxon>
        <taxon>Dikarya</taxon>
        <taxon>Ascomycota</taxon>
        <taxon>Pezizomycotina</taxon>
        <taxon>Eurotiomycetes</taxon>
        <taxon>Eurotiomycetidae</taxon>
        <taxon>Eurotiales</taxon>
        <taxon>Aspergillaceae</taxon>
        <taxon>Penicillium</taxon>
    </lineage>
</organism>
<name>A0AAD6NGH3_PENCN</name>
<dbReference type="Proteomes" id="UP001219568">
    <property type="component" value="Unassembled WGS sequence"/>
</dbReference>
<dbReference type="AlphaFoldDB" id="A0AAD6NGH3"/>
<evidence type="ECO:0000313" key="1">
    <source>
        <dbReference type="EMBL" id="KAJ6058015.1"/>
    </source>
</evidence>
<evidence type="ECO:0000313" key="2">
    <source>
        <dbReference type="Proteomes" id="UP001219568"/>
    </source>
</evidence>
<proteinExistence type="predicted"/>
<dbReference type="EMBL" id="JAQJZL010000001">
    <property type="protein sequence ID" value="KAJ6058015.1"/>
    <property type="molecule type" value="Genomic_DNA"/>
</dbReference>
<keyword evidence="2" id="KW-1185">Reference proteome</keyword>
<comment type="caution">
    <text evidence="1">The sequence shown here is derived from an EMBL/GenBank/DDBJ whole genome shotgun (WGS) entry which is preliminary data.</text>
</comment>
<reference evidence="1" key="1">
    <citation type="journal article" date="2023" name="IMA Fungus">
        <title>Comparative genomic study of the Penicillium genus elucidates a diverse pangenome and 15 lateral gene transfer events.</title>
        <authorList>
            <person name="Petersen C."/>
            <person name="Sorensen T."/>
            <person name="Nielsen M.R."/>
            <person name="Sondergaard T.E."/>
            <person name="Sorensen J.L."/>
            <person name="Fitzpatrick D.A."/>
            <person name="Frisvad J.C."/>
            <person name="Nielsen K.L."/>
        </authorList>
    </citation>
    <scope>NUCLEOTIDE SEQUENCE</scope>
    <source>
        <strain evidence="1">IBT 15450</strain>
    </source>
</reference>
<accession>A0AAD6NGH3</accession>